<dbReference type="GO" id="GO:0016491">
    <property type="term" value="F:oxidoreductase activity"/>
    <property type="evidence" value="ECO:0007669"/>
    <property type="project" value="InterPro"/>
</dbReference>
<dbReference type="SUPFAM" id="SSF51430">
    <property type="entry name" value="NAD(P)-linked oxidoreductase"/>
    <property type="match status" value="1"/>
</dbReference>
<dbReference type="GO" id="GO:0005829">
    <property type="term" value="C:cytosol"/>
    <property type="evidence" value="ECO:0007669"/>
    <property type="project" value="TreeGrafter"/>
</dbReference>
<dbReference type="InterPro" id="IPR036812">
    <property type="entry name" value="NAD(P)_OxRdtase_dom_sf"/>
</dbReference>
<evidence type="ECO:0000313" key="3">
    <source>
        <dbReference type="Proteomes" id="UP000297866"/>
    </source>
</evidence>
<dbReference type="CDD" id="cd19090">
    <property type="entry name" value="AKR_AKR15A-like"/>
    <property type="match status" value="1"/>
</dbReference>
<dbReference type="OrthoDB" id="9768851at2"/>
<protein>
    <submittedName>
        <fullName evidence="2">Aldo/keto reductase</fullName>
    </submittedName>
</protein>
<dbReference type="EMBL" id="SOEZ01000006">
    <property type="protein sequence ID" value="TFB56694.1"/>
    <property type="molecule type" value="Genomic_DNA"/>
</dbReference>
<dbReference type="Pfam" id="PF00248">
    <property type="entry name" value="Aldo_ket_red"/>
    <property type="match status" value="1"/>
</dbReference>
<dbReference type="PANTHER" id="PTHR42686">
    <property type="entry name" value="GH17980P-RELATED"/>
    <property type="match status" value="1"/>
</dbReference>
<feature type="domain" description="NADP-dependent oxidoreductase" evidence="1">
    <location>
        <begin position="96"/>
        <end position="376"/>
    </location>
</feature>
<dbReference type="PANTHER" id="PTHR42686:SF1">
    <property type="entry name" value="GH17980P-RELATED"/>
    <property type="match status" value="1"/>
</dbReference>
<organism evidence="2 3">
    <name type="scientific">Cryobacterium tagatosivorans</name>
    <dbReference type="NCBI Taxonomy" id="1259199"/>
    <lineage>
        <taxon>Bacteria</taxon>
        <taxon>Bacillati</taxon>
        <taxon>Actinomycetota</taxon>
        <taxon>Actinomycetes</taxon>
        <taxon>Micrococcales</taxon>
        <taxon>Microbacteriaceae</taxon>
        <taxon>Cryobacterium</taxon>
    </lineage>
</organism>
<comment type="caution">
    <text evidence="2">The sequence shown here is derived from an EMBL/GenBank/DDBJ whole genome shotgun (WGS) entry which is preliminary data.</text>
</comment>
<reference evidence="2 3" key="1">
    <citation type="submission" date="2019-03" db="EMBL/GenBank/DDBJ databases">
        <title>Genomics of glacier-inhabiting Cryobacterium strains.</title>
        <authorList>
            <person name="Liu Q."/>
            <person name="Xin Y.-H."/>
        </authorList>
    </citation>
    <scope>NUCLEOTIDE SEQUENCE [LARGE SCALE GENOMIC DNA]</scope>
    <source>
        <strain evidence="2 3">Sr47</strain>
    </source>
</reference>
<sequence>MRTSSSSILHKWRARQPMTIPPRIRWVSATFWCPGGSPSATASPPASVLVARCDDTSPTSISVRRRWKPKRRSTMSIINPLELRQLGNTHMKVTAVSLGGAGLGGIFGPVGDSDGVAAVEKALELGMNYLDTSPKYGEAERRMGLALRGVPRDSYYISSKVGTHPQKPGDYSAEAARWTVARSLEVLGVDYLDLCHIHEPEPDQLAAALAPGGAMEALVALKAEGVIRSIGIGVQDHDLHRQAVDSGHLDVCMMVNDYTLLRQNADDIFALAEARGVGLVNGAALAMGLLSGRDPESVGTVRWTPPAAEVWAAKQVHAWCDERGIPVLALALQFSVRQPRFDCTLVGAATASEVVGCWEALNFEIPDKVWEELPALLDAVRVP</sequence>
<proteinExistence type="predicted"/>
<dbReference type="Proteomes" id="UP000297866">
    <property type="component" value="Unassembled WGS sequence"/>
</dbReference>
<name>A0A4R8UKZ1_9MICO</name>
<dbReference type="InterPro" id="IPR023210">
    <property type="entry name" value="NADP_OxRdtase_dom"/>
</dbReference>
<keyword evidence="3" id="KW-1185">Reference proteome</keyword>
<dbReference type="Gene3D" id="3.20.20.100">
    <property type="entry name" value="NADP-dependent oxidoreductase domain"/>
    <property type="match status" value="1"/>
</dbReference>
<evidence type="ECO:0000259" key="1">
    <source>
        <dbReference type="Pfam" id="PF00248"/>
    </source>
</evidence>
<accession>A0A4R8UKZ1</accession>
<gene>
    <name evidence="2" type="ORF">E3O23_00285</name>
</gene>
<dbReference type="AlphaFoldDB" id="A0A4R8UKZ1"/>
<dbReference type="InterPro" id="IPR020471">
    <property type="entry name" value="AKR"/>
</dbReference>
<dbReference type="PRINTS" id="PR00069">
    <property type="entry name" value="ALDKETRDTASE"/>
</dbReference>
<evidence type="ECO:0000313" key="2">
    <source>
        <dbReference type="EMBL" id="TFB56694.1"/>
    </source>
</evidence>